<comment type="catalytic activity">
    <reaction evidence="4">
        <text>a 5'-end diphospho-ribonucleoside in mRNA + GTP + H(+) = a 5'-end (5'-triphosphoguanosine)-ribonucleoside in mRNA + diphosphate</text>
        <dbReference type="Rhea" id="RHEA:67012"/>
        <dbReference type="Rhea" id="RHEA-COMP:17165"/>
        <dbReference type="Rhea" id="RHEA-COMP:17166"/>
        <dbReference type="ChEBI" id="CHEBI:15378"/>
        <dbReference type="ChEBI" id="CHEBI:33019"/>
        <dbReference type="ChEBI" id="CHEBI:37565"/>
        <dbReference type="ChEBI" id="CHEBI:167616"/>
        <dbReference type="ChEBI" id="CHEBI:167617"/>
        <dbReference type="EC" id="2.7.7.50"/>
    </reaction>
    <physiologicalReaction direction="left-to-right" evidence="4">
        <dbReference type="Rhea" id="RHEA:67013"/>
    </physiologicalReaction>
</comment>
<name>A0A6C0I7X9_9ZZZZ</name>
<dbReference type="PANTHER" id="PTHR10367:SF17">
    <property type="entry name" value="MRNA-CAPPING ENZYME"/>
    <property type="match status" value="1"/>
</dbReference>
<protein>
    <recommendedName>
        <fullName evidence="3">mRNA 5'-phosphatase</fullName>
        <ecNumber evidence="3">3.6.1.74</ecNumber>
    </recommendedName>
</protein>
<evidence type="ECO:0000256" key="4">
    <source>
        <dbReference type="ARBA" id="ARBA00044624"/>
    </source>
</evidence>
<dbReference type="Gene3D" id="3.30.470.30">
    <property type="entry name" value="DNA ligase/mRNA capping enzyme"/>
    <property type="match status" value="1"/>
</dbReference>
<dbReference type="GO" id="GO:0006370">
    <property type="term" value="P:7-methylguanosine mRNA capping"/>
    <property type="evidence" value="ECO:0007669"/>
    <property type="project" value="InterPro"/>
</dbReference>
<dbReference type="PANTHER" id="PTHR10367">
    <property type="entry name" value="MRNA-CAPPING ENZYME"/>
    <property type="match status" value="1"/>
</dbReference>
<dbReference type="SUPFAM" id="SSF55154">
    <property type="entry name" value="CYTH-like phosphatases"/>
    <property type="match status" value="1"/>
</dbReference>
<proteinExistence type="predicted"/>
<dbReference type="GO" id="GO:0005524">
    <property type="term" value="F:ATP binding"/>
    <property type="evidence" value="ECO:0007669"/>
    <property type="project" value="InterPro"/>
</dbReference>
<reference evidence="7" key="1">
    <citation type="journal article" date="2020" name="Nature">
        <title>Giant virus diversity and host interactions through global metagenomics.</title>
        <authorList>
            <person name="Schulz F."/>
            <person name="Roux S."/>
            <person name="Paez-Espino D."/>
            <person name="Jungbluth S."/>
            <person name="Walsh D.A."/>
            <person name="Denef V.J."/>
            <person name="McMahon K.D."/>
            <person name="Konstantinidis K.T."/>
            <person name="Eloe-Fadrosh E.A."/>
            <person name="Kyrpides N.C."/>
            <person name="Woyke T."/>
        </authorList>
    </citation>
    <scope>NUCLEOTIDE SEQUENCE</scope>
    <source>
        <strain evidence="7">GVMAG-M-3300023184-53</strain>
    </source>
</reference>
<dbReference type="InterPro" id="IPR001339">
    <property type="entry name" value="mRNA_cap_enzyme_adenylation"/>
</dbReference>
<evidence type="ECO:0000313" key="7">
    <source>
        <dbReference type="EMBL" id="QHT89128.1"/>
    </source>
</evidence>
<dbReference type="InterPro" id="IPR012340">
    <property type="entry name" value="NA-bd_OB-fold"/>
</dbReference>
<feature type="domain" description="mRNA capping enzyme adenylation" evidence="6">
    <location>
        <begin position="41"/>
        <end position="233"/>
    </location>
</feature>
<dbReference type="GO" id="GO:0004651">
    <property type="term" value="F:polynucleotide 5'-phosphatase activity"/>
    <property type="evidence" value="ECO:0007669"/>
    <property type="project" value="InterPro"/>
</dbReference>
<dbReference type="Gene3D" id="3.20.100.10">
    <property type="entry name" value="mRNA triphosphatase Cet1-like"/>
    <property type="match status" value="1"/>
</dbReference>
<accession>A0A6C0I7X9</accession>
<dbReference type="InterPro" id="IPR037009">
    <property type="entry name" value="mRNA_triPase_Cet1_sf"/>
</dbReference>
<dbReference type="GO" id="GO:0140818">
    <property type="term" value="F:mRNA 5'-triphosphate monophosphatase activity"/>
    <property type="evidence" value="ECO:0007669"/>
    <property type="project" value="UniProtKB-EC"/>
</dbReference>
<dbReference type="EMBL" id="MN740136">
    <property type="protein sequence ID" value="QHT89128.1"/>
    <property type="molecule type" value="Genomic_DNA"/>
</dbReference>
<dbReference type="Pfam" id="PF01331">
    <property type="entry name" value="mRNA_cap_enzyme"/>
    <property type="match status" value="1"/>
</dbReference>
<dbReference type="InterPro" id="IPR033469">
    <property type="entry name" value="CYTH-like_dom_sf"/>
</dbReference>
<dbReference type="Gene3D" id="2.40.50.140">
    <property type="entry name" value="Nucleic acid-binding proteins"/>
    <property type="match status" value="1"/>
</dbReference>
<evidence type="ECO:0000259" key="6">
    <source>
        <dbReference type="Pfam" id="PF01331"/>
    </source>
</evidence>
<dbReference type="AlphaFoldDB" id="A0A6C0I7X9"/>
<dbReference type="EC" id="3.6.1.74" evidence="3"/>
<sequence length="557" mass="65114">MELIQVPVFWEGQNNPEYLHVLNEYLTLTKLPNTEFIGGMPVTLENDCFKQLFRIHDQKLVYYITLKVDGERYLLFLSSNGVYFIDRSLNFYFFQLPDGQRLPRITTKPFLFDGELVKFKNDTFEFLIFDVLFYNGESFMEKNYYTRYDLVNYCIDNLFKEYPSGNLIFSSKQWFPVTDILKTDDIYDYVNNSTNKSRKNKLVADGLILQPFDTPYVAVTPWNRHDNVQFKWKPLEHQTMDFKIKIIKPNEWQLLTKADYPFTIPGSGTPATYKPTDANKRNIFDGDVAEFTYRSGKFKLIRSRPNKTANSLGSIMSIWNFINSPFTLDKIKPAMEHNLKNILSVFSTNYLITCILKNGLIFNKNEIKNIKSVYDNFQNGLELEFRIIKKGKKDSSVDKFTFYYLLDYLSKNFNESISNTTVDTVKDNNKSTYTLDGKLITNQTKTRITQIFSDNSKFFNLQFKLALSNETVSNVIIPFKSNNIRIKNRHSFNINSLWRLDCTIVKSGYSSIADAESKNETYEIECEYLGPSDINFDTFLKSISQIFILILQNTTYC</sequence>
<dbReference type="GO" id="GO:0004484">
    <property type="term" value="F:mRNA guanylyltransferase activity"/>
    <property type="evidence" value="ECO:0007669"/>
    <property type="project" value="UniProtKB-EC"/>
</dbReference>
<keyword evidence="1" id="KW-0507">mRNA processing</keyword>
<evidence type="ECO:0000256" key="3">
    <source>
        <dbReference type="ARBA" id="ARBA00035028"/>
    </source>
</evidence>
<evidence type="ECO:0000256" key="1">
    <source>
        <dbReference type="ARBA" id="ARBA00022664"/>
    </source>
</evidence>
<dbReference type="SUPFAM" id="SSF56091">
    <property type="entry name" value="DNA ligase/mRNA capping enzyme, catalytic domain"/>
    <property type="match status" value="1"/>
</dbReference>
<evidence type="ECO:0000256" key="2">
    <source>
        <dbReference type="ARBA" id="ARBA00022801"/>
    </source>
</evidence>
<comment type="catalytic activity">
    <reaction evidence="5">
        <text>a 5'-end triphospho-ribonucleoside in mRNA + H2O = a 5'-end diphospho-ribonucleoside in mRNA + phosphate + H(+)</text>
        <dbReference type="Rhea" id="RHEA:67004"/>
        <dbReference type="Rhea" id="RHEA-COMP:17164"/>
        <dbReference type="Rhea" id="RHEA-COMP:17165"/>
        <dbReference type="ChEBI" id="CHEBI:15377"/>
        <dbReference type="ChEBI" id="CHEBI:15378"/>
        <dbReference type="ChEBI" id="CHEBI:43474"/>
        <dbReference type="ChEBI" id="CHEBI:167616"/>
        <dbReference type="ChEBI" id="CHEBI:167618"/>
        <dbReference type="EC" id="3.6.1.74"/>
    </reaction>
    <physiologicalReaction direction="left-to-right" evidence="5">
        <dbReference type="Rhea" id="RHEA:67005"/>
    </physiologicalReaction>
</comment>
<keyword evidence="2" id="KW-0378">Hydrolase</keyword>
<dbReference type="InterPro" id="IPR051029">
    <property type="entry name" value="mRNA_Capping_Enz/RNA_Phosphat"/>
</dbReference>
<organism evidence="7">
    <name type="scientific">viral metagenome</name>
    <dbReference type="NCBI Taxonomy" id="1070528"/>
    <lineage>
        <taxon>unclassified sequences</taxon>
        <taxon>metagenomes</taxon>
        <taxon>organismal metagenomes</taxon>
    </lineage>
</organism>
<evidence type="ECO:0000256" key="5">
    <source>
        <dbReference type="ARBA" id="ARBA00047740"/>
    </source>
</evidence>